<feature type="coiled-coil region" evidence="7">
    <location>
        <begin position="204"/>
        <end position="247"/>
    </location>
</feature>
<evidence type="ECO:0000256" key="2">
    <source>
        <dbReference type="ARBA" id="ARBA00023015"/>
    </source>
</evidence>
<keyword evidence="4" id="KW-0238">DNA-binding</keyword>
<organism evidence="10 11">
    <name type="scientific">Capsella rubella</name>
    <dbReference type="NCBI Taxonomy" id="81985"/>
    <lineage>
        <taxon>Eukaryota</taxon>
        <taxon>Viridiplantae</taxon>
        <taxon>Streptophyta</taxon>
        <taxon>Embryophyta</taxon>
        <taxon>Tracheophyta</taxon>
        <taxon>Spermatophyta</taxon>
        <taxon>Magnoliopsida</taxon>
        <taxon>eudicotyledons</taxon>
        <taxon>Gunneridae</taxon>
        <taxon>Pentapetalae</taxon>
        <taxon>rosids</taxon>
        <taxon>malvids</taxon>
        <taxon>Brassicales</taxon>
        <taxon>Brassicaceae</taxon>
        <taxon>Camelineae</taxon>
        <taxon>Capsella</taxon>
    </lineage>
</organism>
<evidence type="ECO:0000256" key="1">
    <source>
        <dbReference type="ARBA" id="ARBA00004049"/>
    </source>
</evidence>
<dbReference type="GO" id="GO:0003677">
    <property type="term" value="F:DNA binding"/>
    <property type="evidence" value="ECO:0007669"/>
    <property type="project" value="UniProtKB-KW"/>
</dbReference>
<dbReference type="InterPro" id="IPR044607">
    <property type="entry name" value="RKD-like"/>
</dbReference>
<accession>R0GPV5</accession>
<evidence type="ECO:0000256" key="4">
    <source>
        <dbReference type="ARBA" id="ARBA00023125"/>
    </source>
</evidence>
<comment type="function">
    <text evidence="1">Putative transcription factor.</text>
</comment>
<name>R0GPV5_9BRAS</name>
<evidence type="ECO:0000313" key="10">
    <source>
        <dbReference type="EMBL" id="EOA14385.1"/>
    </source>
</evidence>
<evidence type="ECO:0000256" key="8">
    <source>
        <dbReference type="SAM" id="MobiDB-lite"/>
    </source>
</evidence>
<dbReference type="Pfam" id="PF02042">
    <property type="entry name" value="RWP-RK"/>
    <property type="match status" value="1"/>
</dbReference>
<dbReference type="Proteomes" id="UP000029121">
    <property type="component" value="Unassembled WGS sequence"/>
</dbReference>
<dbReference type="KEGG" id="crb:17875404"/>
<proteinExistence type="predicted"/>
<evidence type="ECO:0000259" key="9">
    <source>
        <dbReference type="PROSITE" id="PS51519"/>
    </source>
</evidence>
<dbReference type="InterPro" id="IPR003035">
    <property type="entry name" value="RWP-RK_dom"/>
</dbReference>
<dbReference type="EMBL" id="KB870812">
    <property type="protein sequence ID" value="EOA14385.1"/>
    <property type="molecule type" value="Genomic_DNA"/>
</dbReference>
<evidence type="ECO:0000256" key="3">
    <source>
        <dbReference type="ARBA" id="ARBA00023054"/>
    </source>
</evidence>
<dbReference type="PANTHER" id="PTHR46373:SF32">
    <property type="entry name" value="PROTEIN RKD3"/>
    <property type="match status" value="1"/>
</dbReference>
<dbReference type="AlphaFoldDB" id="R0GPV5"/>
<evidence type="ECO:0000256" key="5">
    <source>
        <dbReference type="ARBA" id="ARBA00023163"/>
    </source>
</evidence>
<evidence type="ECO:0000256" key="7">
    <source>
        <dbReference type="SAM" id="Coils"/>
    </source>
</evidence>
<dbReference type="eggNOG" id="ENOG502QSPQ">
    <property type="taxonomic scope" value="Eukaryota"/>
</dbReference>
<keyword evidence="11" id="KW-1185">Reference proteome</keyword>
<dbReference type="PANTHER" id="PTHR46373">
    <property type="entry name" value="PROTEIN RKD4"/>
    <property type="match status" value="1"/>
</dbReference>
<dbReference type="GO" id="GO:0003700">
    <property type="term" value="F:DNA-binding transcription factor activity"/>
    <property type="evidence" value="ECO:0007669"/>
    <property type="project" value="InterPro"/>
</dbReference>
<dbReference type="STRING" id="81985.R0GPV5"/>
<evidence type="ECO:0000256" key="6">
    <source>
        <dbReference type="ARBA" id="ARBA00023242"/>
    </source>
</evidence>
<reference evidence="11" key="1">
    <citation type="journal article" date="2013" name="Nat. Genet.">
        <title>The Capsella rubella genome and the genomic consequences of rapid mating system evolution.</title>
        <authorList>
            <person name="Slotte T."/>
            <person name="Hazzouri K.M."/>
            <person name="Agren J.A."/>
            <person name="Koenig D."/>
            <person name="Maumus F."/>
            <person name="Guo Y.L."/>
            <person name="Steige K."/>
            <person name="Platts A.E."/>
            <person name="Escobar J.S."/>
            <person name="Newman L.K."/>
            <person name="Wang W."/>
            <person name="Mandakova T."/>
            <person name="Vello E."/>
            <person name="Smith L.M."/>
            <person name="Henz S.R."/>
            <person name="Steffen J."/>
            <person name="Takuno S."/>
            <person name="Brandvain Y."/>
            <person name="Coop G."/>
            <person name="Andolfatto P."/>
            <person name="Hu T.T."/>
            <person name="Blanchette M."/>
            <person name="Clark R.M."/>
            <person name="Quesneville H."/>
            <person name="Nordborg M."/>
            <person name="Gaut B.S."/>
            <person name="Lysak M.A."/>
            <person name="Jenkins J."/>
            <person name="Grimwood J."/>
            <person name="Chapman J."/>
            <person name="Prochnik S."/>
            <person name="Shu S."/>
            <person name="Rokhsar D."/>
            <person name="Schmutz J."/>
            <person name="Weigel D."/>
            <person name="Wright S.I."/>
        </authorList>
    </citation>
    <scope>NUCLEOTIDE SEQUENCE [LARGE SCALE GENOMIC DNA]</scope>
    <source>
        <strain evidence="11">cv. Monte Gargano</strain>
    </source>
</reference>
<protein>
    <recommendedName>
        <fullName evidence="9">RWP-RK domain-containing protein</fullName>
    </recommendedName>
</protein>
<feature type="region of interest" description="Disordered" evidence="8">
    <location>
        <begin position="104"/>
        <end position="135"/>
    </location>
</feature>
<dbReference type="OrthoDB" id="6270329at2759"/>
<keyword evidence="5" id="KW-0804">Transcription</keyword>
<gene>
    <name evidence="10" type="ORF">CARUB_v10027579mg</name>
</gene>
<sequence>MADQNPLMIWSEANNYDSFLQEDIFSFLDQSLLIDQNSFINPFKDIETESWFSSQDSIVNPYSTTLAADHTFLASFDLEAISSTFSLDVLSGLWNMESNGNYNNQVEPIQDDRSRSTNSMGDPNMEKISNEDDNRIKETTNQKRIIMKRRNREDGVINSVSREMMKQYFYMPIAKAAKELNIGVTLLKKKCRELGIPRWPHRKLSSLNTLITNLKESLQNTEGETNKSKLRDALEILEKEKKMIEEVPDLEFGNKTKRLRQACFKANYKRRRVFSSS</sequence>
<feature type="domain" description="RWP-RK" evidence="9">
    <location>
        <begin position="143"/>
        <end position="227"/>
    </location>
</feature>
<evidence type="ECO:0000313" key="11">
    <source>
        <dbReference type="Proteomes" id="UP000029121"/>
    </source>
</evidence>
<keyword evidence="3 7" id="KW-0175">Coiled coil</keyword>
<keyword evidence="6" id="KW-0539">Nucleus</keyword>
<dbReference type="PROSITE" id="PS51519">
    <property type="entry name" value="RWP_RK"/>
    <property type="match status" value="1"/>
</dbReference>
<keyword evidence="2" id="KW-0805">Transcription regulation</keyword>
<feature type="compositionally biased region" description="Basic and acidic residues" evidence="8">
    <location>
        <begin position="124"/>
        <end position="135"/>
    </location>
</feature>